<comment type="caution">
    <text evidence="2">The sequence shown here is derived from an EMBL/GenBank/DDBJ whole genome shotgun (WGS) entry which is preliminary data.</text>
</comment>
<dbReference type="PROSITE" id="PS50887">
    <property type="entry name" value="GGDEF"/>
    <property type="match status" value="1"/>
</dbReference>
<dbReference type="Gene3D" id="3.30.70.270">
    <property type="match status" value="1"/>
</dbReference>
<organism evidence="2 3">
    <name type="scientific">Heliorestis acidaminivorans</name>
    <dbReference type="NCBI Taxonomy" id="553427"/>
    <lineage>
        <taxon>Bacteria</taxon>
        <taxon>Bacillati</taxon>
        <taxon>Bacillota</taxon>
        <taxon>Clostridia</taxon>
        <taxon>Eubacteriales</taxon>
        <taxon>Heliobacteriaceae</taxon>
        <taxon>Heliorestis</taxon>
    </lineage>
</organism>
<dbReference type="SUPFAM" id="SSF55073">
    <property type="entry name" value="Nucleotide cyclase"/>
    <property type="match status" value="1"/>
</dbReference>
<accession>A0A6I0F2T2</accession>
<dbReference type="OrthoDB" id="9798833at2"/>
<gene>
    <name evidence="2" type="ORF">F9B85_08425</name>
</gene>
<evidence type="ECO:0000313" key="3">
    <source>
        <dbReference type="Proteomes" id="UP000468766"/>
    </source>
</evidence>
<dbReference type="InterPro" id="IPR029787">
    <property type="entry name" value="Nucleotide_cyclase"/>
</dbReference>
<sequence>MNKEGQEKSRLRCHDSENLSTKEAPLMSKWAAFIEKTESKIAGLDNPWKHWQTVLAYLPGGMVLVDANLQVVEVNDDFCQSFCNLKAEEIRGRLLMEFHQGEERKRLENIINSISSGTVRGPEYFRKKIGEHIYWCSIRPVFQDNSFTGLVMNSMDVTELEMERQKAEILASTDCLTGLLNRRAFMDRFFIELQRSMRNKEPLSVIITDIDAFKAINDHYGHQVGDVVLQAFATALKNSCRPYDHVGRYGGEEFIVCLPATDKSEAVKVTERLRNSINELVVVLPNTSPPETLTIHASFGIAVAETEEDREIDRLIKQADQAMYCAKKAGGNGVVLGSEKLERL</sequence>
<dbReference type="FunFam" id="3.30.70.270:FF:000001">
    <property type="entry name" value="Diguanylate cyclase domain protein"/>
    <property type="match status" value="1"/>
</dbReference>
<dbReference type="InterPro" id="IPR000014">
    <property type="entry name" value="PAS"/>
</dbReference>
<name>A0A6I0F2T2_9FIRM</name>
<dbReference type="Proteomes" id="UP000468766">
    <property type="component" value="Unassembled WGS sequence"/>
</dbReference>
<dbReference type="Gene3D" id="3.30.450.20">
    <property type="entry name" value="PAS domain"/>
    <property type="match status" value="1"/>
</dbReference>
<dbReference type="AlphaFoldDB" id="A0A6I0F2T2"/>
<dbReference type="SMART" id="SM00091">
    <property type="entry name" value="PAS"/>
    <property type="match status" value="1"/>
</dbReference>
<evidence type="ECO:0000259" key="1">
    <source>
        <dbReference type="PROSITE" id="PS50887"/>
    </source>
</evidence>
<dbReference type="NCBIfam" id="TIGR00254">
    <property type="entry name" value="GGDEF"/>
    <property type="match status" value="1"/>
</dbReference>
<protein>
    <submittedName>
        <fullName evidence="2">Diguanylate cyclase</fullName>
    </submittedName>
</protein>
<reference evidence="2 3" key="1">
    <citation type="submission" date="2019-10" db="EMBL/GenBank/DDBJ databases">
        <title>Whole-genome sequence of the extremophile Heliorestis acidaminivorans DSM 24790.</title>
        <authorList>
            <person name="Kyndt J.A."/>
            <person name="Meyer T.E."/>
        </authorList>
    </citation>
    <scope>NUCLEOTIDE SEQUENCE [LARGE SCALE GENOMIC DNA]</scope>
    <source>
        <strain evidence="2 3">DSM 24790</strain>
    </source>
</reference>
<dbReference type="EMBL" id="WBXO01000005">
    <property type="protein sequence ID" value="KAB2952668.1"/>
    <property type="molecule type" value="Genomic_DNA"/>
</dbReference>
<dbReference type="NCBIfam" id="TIGR00229">
    <property type="entry name" value="sensory_box"/>
    <property type="match status" value="1"/>
</dbReference>
<proteinExistence type="predicted"/>
<dbReference type="InterPro" id="IPR035965">
    <property type="entry name" value="PAS-like_dom_sf"/>
</dbReference>
<keyword evidence="3" id="KW-1185">Reference proteome</keyword>
<dbReference type="SUPFAM" id="SSF55785">
    <property type="entry name" value="PYP-like sensor domain (PAS domain)"/>
    <property type="match status" value="1"/>
</dbReference>
<dbReference type="CDD" id="cd00130">
    <property type="entry name" value="PAS"/>
    <property type="match status" value="1"/>
</dbReference>
<dbReference type="SMART" id="SM00267">
    <property type="entry name" value="GGDEF"/>
    <property type="match status" value="1"/>
</dbReference>
<dbReference type="CDD" id="cd01949">
    <property type="entry name" value="GGDEF"/>
    <property type="match status" value="1"/>
</dbReference>
<dbReference type="PANTHER" id="PTHR45138">
    <property type="entry name" value="REGULATORY COMPONENTS OF SENSORY TRANSDUCTION SYSTEM"/>
    <property type="match status" value="1"/>
</dbReference>
<evidence type="ECO:0000313" key="2">
    <source>
        <dbReference type="EMBL" id="KAB2952668.1"/>
    </source>
</evidence>
<dbReference type="Pfam" id="PF13426">
    <property type="entry name" value="PAS_9"/>
    <property type="match status" value="1"/>
</dbReference>
<dbReference type="PANTHER" id="PTHR45138:SF9">
    <property type="entry name" value="DIGUANYLATE CYCLASE DGCM-RELATED"/>
    <property type="match status" value="1"/>
</dbReference>
<dbReference type="InterPro" id="IPR000160">
    <property type="entry name" value="GGDEF_dom"/>
</dbReference>
<dbReference type="Pfam" id="PF00990">
    <property type="entry name" value="GGDEF"/>
    <property type="match status" value="1"/>
</dbReference>
<dbReference type="InterPro" id="IPR043128">
    <property type="entry name" value="Rev_trsase/Diguanyl_cyclase"/>
</dbReference>
<feature type="domain" description="GGDEF" evidence="1">
    <location>
        <begin position="201"/>
        <end position="339"/>
    </location>
</feature>
<dbReference type="GO" id="GO:0052621">
    <property type="term" value="F:diguanylate cyclase activity"/>
    <property type="evidence" value="ECO:0007669"/>
    <property type="project" value="TreeGrafter"/>
</dbReference>
<dbReference type="RefSeq" id="WP_151619945.1">
    <property type="nucleotide sequence ID" value="NZ_WBXO01000005.1"/>
</dbReference>
<dbReference type="InterPro" id="IPR050469">
    <property type="entry name" value="Diguanylate_Cyclase"/>
</dbReference>